<dbReference type="PROSITE" id="PS00798">
    <property type="entry name" value="ALDOKETO_REDUCTASE_1"/>
    <property type="match status" value="1"/>
</dbReference>
<dbReference type="GO" id="GO:0016491">
    <property type="term" value="F:oxidoreductase activity"/>
    <property type="evidence" value="ECO:0007669"/>
    <property type="project" value="UniProtKB-KW"/>
</dbReference>
<dbReference type="InterPro" id="IPR036812">
    <property type="entry name" value="NAD(P)_OxRdtase_dom_sf"/>
</dbReference>
<dbReference type="PROSITE" id="PS00063">
    <property type="entry name" value="ALDOKETO_REDUCTASE_3"/>
    <property type="match status" value="1"/>
</dbReference>
<evidence type="ECO:0000256" key="2">
    <source>
        <dbReference type="ARBA" id="ARBA00023002"/>
    </source>
</evidence>
<evidence type="ECO:0000256" key="5">
    <source>
        <dbReference type="PIRSR" id="PIRSR000097-3"/>
    </source>
</evidence>
<feature type="site" description="Lowers pKa of active site Tyr" evidence="5">
    <location>
        <position position="79"/>
    </location>
</feature>
<dbReference type="Gene3D" id="3.20.20.100">
    <property type="entry name" value="NADP-dependent oxidoreductase domain"/>
    <property type="match status" value="1"/>
</dbReference>
<keyword evidence="2" id="KW-0560">Oxidoreductase</keyword>
<dbReference type="AlphaFoldDB" id="A0A8J2YAD6"/>
<evidence type="ECO:0000256" key="1">
    <source>
        <dbReference type="ARBA" id="ARBA00007905"/>
    </source>
</evidence>
<dbReference type="SUPFAM" id="SSF51430">
    <property type="entry name" value="NAD(P)-linked oxidoreductase"/>
    <property type="match status" value="1"/>
</dbReference>
<comment type="caution">
    <text evidence="7">The sequence shown here is derived from an EMBL/GenBank/DDBJ whole genome shotgun (WGS) entry which is preliminary data.</text>
</comment>
<comment type="similarity">
    <text evidence="1">Belongs to the aldo/keto reductase family.</text>
</comment>
<dbReference type="RefSeq" id="WP_188688402.1">
    <property type="nucleotide sequence ID" value="NZ_BMIR01000001.1"/>
</dbReference>
<dbReference type="PANTHER" id="PTHR43827:SF1">
    <property type="entry name" value="2,5-DIKETO-D-GLUCONIC ACID REDUCTASE"/>
    <property type="match status" value="1"/>
</dbReference>
<organism evidence="7 8">
    <name type="scientific">Pullulanibacillus camelliae</name>
    <dbReference type="NCBI Taxonomy" id="1707096"/>
    <lineage>
        <taxon>Bacteria</taxon>
        <taxon>Bacillati</taxon>
        <taxon>Bacillota</taxon>
        <taxon>Bacilli</taxon>
        <taxon>Bacillales</taxon>
        <taxon>Sporolactobacillaceae</taxon>
        <taxon>Pullulanibacillus</taxon>
    </lineage>
</organism>
<name>A0A8J2YAD6_9BACL</name>
<dbReference type="Pfam" id="PF00248">
    <property type="entry name" value="Aldo_ket_red"/>
    <property type="match status" value="1"/>
</dbReference>
<feature type="active site" description="Proton donor" evidence="3">
    <location>
        <position position="54"/>
    </location>
</feature>
<gene>
    <name evidence="7" type="ORF">GCM10011391_04510</name>
</gene>
<dbReference type="InterPro" id="IPR020471">
    <property type="entry name" value="AKR"/>
</dbReference>
<dbReference type="PRINTS" id="PR00069">
    <property type="entry name" value="ALDKETRDTASE"/>
</dbReference>
<dbReference type="FunFam" id="3.20.20.100:FF:000015">
    <property type="entry name" value="Oxidoreductase, aldo/keto reductase family"/>
    <property type="match status" value="1"/>
</dbReference>
<reference evidence="7" key="1">
    <citation type="journal article" date="2014" name="Int. J. Syst. Evol. Microbiol.">
        <title>Complete genome sequence of Corynebacterium casei LMG S-19264T (=DSM 44701T), isolated from a smear-ripened cheese.</title>
        <authorList>
            <consortium name="US DOE Joint Genome Institute (JGI-PGF)"/>
            <person name="Walter F."/>
            <person name="Albersmeier A."/>
            <person name="Kalinowski J."/>
            <person name="Ruckert C."/>
        </authorList>
    </citation>
    <scope>NUCLEOTIDE SEQUENCE</scope>
    <source>
        <strain evidence="7">CGMCC 1.15371</strain>
    </source>
</reference>
<proteinExistence type="inferred from homology"/>
<dbReference type="PANTHER" id="PTHR43827">
    <property type="entry name" value="2,5-DIKETO-D-GLUCONIC ACID REDUCTASE"/>
    <property type="match status" value="1"/>
</dbReference>
<accession>A0A8J2YAD6</accession>
<evidence type="ECO:0000259" key="6">
    <source>
        <dbReference type="Pfam" id="PF00248"/>
    </source>
</evidence>
<dbReference type="Proteomes" id="UP000628775">
    <property type="component" value="Unassembled WGS sequence"/>
</dbReference>
<feature type="domain" description="NADP-dependent oxidoreductase" evidence="6">
    <location>
        <begin position="31"/>
        <end position="262"/>
    </location>
</feature>
<dbReference type="PROSITE" id="PS00062">
    <property type="entry name" value="ALDOKETO_REDUCTASE_2"/>
    <property type="match status" value="1"/>
</dbReference>
<sequence>MVISLSSTTVLNNGVEMPIFGLGVYKVEEGPEVKNAVRAALEAGYRSIDTASFYANEEGVGEAIKEAGVPREELFITTKVWNNQQGYESTLKAFEESRQKLGLEYVDLYLVHWPIKGKYKETWRALETLYKEGKVRAIGVSNFKEHHLDDLLADSEVVPAVNQIELHPRLTQESVRAYCKEKGIKVEAWSPLMRGRLMEEPTLVELARKYNKTPAQIILRWDVQNDIITIPKSVKKDRIIENSAIFDFELTNEEMQRIDRLNQNERTGMDPDEVS</sequence>
<dbReference type="EMBL" id="BMIR01000001">
    <property type="protein sequence ID" value="GGE29086.1"/>
    <property type="molecule type" value="Genomic_DNA"/>
</dbReference>
<dbReference type="PIRSF" id="PIRSF000097">
    <property type="entry name" value="AKR"/>
    <property type="match status" value="1"/>
</dbReference>
<evidence type="ECO:0000256" key="4">
    <source>
        <dbReference type="PIRSR" id="PIRSR000097-2"/>
    </source>
</evidence>
<evidence type="ECO:0000313" key="7">
    <source>
        <dbReference type="EMBL" id="GGE29086.1"/>
    </source>
</evidence>
<dbReference type="InterPro" id="IPR018170">
    <property type="entry name" value="Aldo/ket_reductase_CS"/>
</dbReference>
<feature type="binding site" evidence="4">
    <location>
        <position position="112"/>
    </location>
    <ligand>
        <name>substrate</name>
    </ligand>
</feature>
<reference evidence="7" key="2">
    <citation type="submission" date="2020-09" db="EMBL/GenBank/DDBJ databases">
        <authorList>
            <person name="Sun Q."/>
            <person name="Zhou Y."/>
        </authorList>
    </citation>
    <scope>NUCLEOTIDE SEQUENCE</scope>
    <source>
        <strain evidence="7">CGMCC 1.15371</strain>
    </source>
</reference>
<dbReference type="CDD" id="cd19157">
    <property type="entry name" value="AKR_AKR5G1-3"/>
    <property type="match status" value="1"/>
</dbReference>
<dbReference type="InterPro" id="IPR023210">
    <property type="entry name" value="NADP_OxRdtase_dom"/>
</dbReference>
<evidence type="ECO:0000256" key="3">
    <source>
        <dbReference type="PIRSR" id="PIRSR000097-1"/>
    </source>
</evidence>
<dbReference type="InterPro" id="IPR044500">
    <property type="entry name" value="AKR5G"/>
</dbReference>
<protein>
    <submittedName>
        <fullName evidence="7">Glyoxal reductase</fullName>
    </submittedName>
</protein>
<evidence type="ECO:0000313" key="8">
    <source>
        <dbReference type="Proteomes" id="UP000628775"/>
    </source>
</evidence>
<keyword evidence="8" id="KW-1185">Reference proteome</keyword>